<feature type="region of interest" description="Disordered" evidence="1">
    <location>
        <begin position="584"/>
        <end position="607"/>
    </location>
</feature>
<feature type="region of interest" description="Disordered" evidence="1">
    <location>
        <begin position="208"/>
        <end position="438"/>
    </location>
</feature>
<evidence type="ECO:0000313" key="2">
    <source>
        <dbReference type="EMBL" id="CAB9526419.1"/>
    </source>
</evidence>
<proteinExistence type="predicted"/>
<feature type="compositionally biased region" description="Acidic residues" evidence="1">
    <location>
        <begin position="17"/>
        <end position="37"/>
    </location>
</feature>
<feature type="compositionally biased region" description="Polar residues" evidence="1">
    <location>
        <begin position="219"/>
        <end position="230"/>
    </location>
</feature>
<evidence type="ECO:0000256" key="1">
    <source>
        <dbReference type="SAM" id="MobiDB-lite"/>
    </source>
</evidence>
<feature type="compositionally biased region" description="Basic residues" evidence="1">
    <location>
        <begin position="592"/>
        <end position="601"/>
    </location>
</feature>
<keyword evidence="3" id="KW-1185">Reference proteome</keyword>
<gene>
    <name evidence="2" type="ORF">SEMRO_1824_G300020.1</name>
</gene>
<comment type="caution">
    <text evidence="2">The sequence shown here is derived from an EMBL/GenBank/DDBJ whole genome shotgun (WGS) entry which is preliminary data.</text>
</comment>
<dbReference type="Proteomes" id="UP001153069">
    <property type="component" value="Unassembled WGS sequence"/>
</dbReference>
<feature type="compositionally biased region" description="Basic and acidic residues" evidence="1">
    <location>
        <begin position="349"/>
        <end position="362"/>
    </location>
</feature>
<evidence type="ECO:0000313" key="3">
    <source>
        <dbReference type="Proteomes" id="UP001153069"/>
    </source>
</evidence>
<organism evidence="2 3">
    <name type="scientific">Seminavis robusta</name>
    <dbReference type="NCBI Taxonomy" id="568900"/>
    <lineage>
        <taxon>Eukaryota</taxon>
        <taxon>Sar</taxon>
        <taxon>Stramenopiles</taxon>
        <taxon>Ochrophyta</taxon>
        <taxon>Bacillariophyta</taxon>
        <taxon>Bacillariophyceae</taxon>
        <taxon>Bacillariophycidae</taxon>
        <taxon>Naviculales</taxon>
        <taxon>Naviculaceae</taxon>
        <taxon>Seminavis</taxon>
    </lineage>
</organism>
<name>A0A9N8EUT7_9STRA</name>
<dbReference type="EMBL" id="CAICTM010001822">
    <property type="protein sequence ID" value="CAB9526419.1"/>
    <property type="molecule type" value="Genomic_DNA"/>
</dbReference>
<feature type="region of interest" description="Disordered" evidence="1">
    <location>
        <begin position="16"/>
        <end position="52"/>
    </location>
</feature>
<feature type="compositionally biased region" description="Basic and acidic residues" evidence="1">
    <location>
        <begin position="309"/>
        <end position="320"/>
    </location>
</feature>
<reference evidence="2" key="1">
    <citation type="submission" date="2020-06" db="EMBL/GenBank/DDBJ databases">
        <authorList>
            <consortium name="Plant Systems Biology data submission"/>
        </authorList>
    </citation>
    <scope>NUCLEOTIDE SEQUENCE</scope>
    <source>
        <strain evidence="2">D6</strain>
    </source>
</reference>
<dbReference type="AlphaFoldDB" id="A0A9N8EUT7"/>
<protein>
    <submittedName>
        <fullName evidence="2">Uncharacterized protein</fullName>
    </submittedName>
</protein>
<accession>A0A9N8EUT7</accession>
<sequence length="607" mass="67538">MPDHVADSQKTIVLIKDEDDESSLGANDDSDDEDEEFQQLSLKKSAKTKYPPGSSVQVVYYHTDQMLENGNATLRVHKILVGKVRKVGIDWSDKGNRDTIYKVKVLQTLPWTAHDDNDNPRSSNLLSITEDQLQFAMDCPVWLWHRNGEADEARLVKAFVIASSHYPAIQTEARGERDATMRLRYTVQSLSSDGGRVYHGVLPEQLTYRASESPPKPRATTSRVLNNNPGQRAGEKRKAAETQNSSDASENLRASRKSTEATTVPPITAAVQDVHREEPEMEMSEGSNSHDGMICTIENAGDNSFTSDDGDKDRIEEEQHNPPAAPAVDPNLPRNTHESFENVPPRIQETNRSDTRRYEASRNKRAKPISDPGAHVNNNHADKEGSKRKGMGPSIYRKVGTGSAAHQNTAAARLASNEPLPRKKHKASRKQAETVAKRKEAPHNLAALLEKIDACSTFADSSLPVEPLESLRSTNNRSNEIKTTQAAAGKYNGDEVVKNTTPSNFVKIAFGRNHQIEKARHRLATDPGFGFFIAQRCLRYHLMGACRQSCPLSNDHIALDETAARCLEKRLMRVTSETGPIFCGTTTTSNPKQHKRRRRRRVSDTSK</sequence>